<dbReference type="InterPro" id="IPR051917">
    <property type="entry name" value="Transposase-Integrase"/>
</dbReference>
<dbReference type="Pfam" id="PF13936">
    <property type="entry name" value="HTH_38"/>
    <property type="match status" value="1"/>
</dbReference>
<evidence type="ECO:0000259" key="2">
    <source>
        <dbReference type="Pfam" id="PF13936"/>
    </source>
</evidence>
<dbReference type="Proteomes" id="UP001595990">
    <property type="component" value="Unassembled WGS sequence"/>
</dbReference>
<comment type="caution">
    <text evidence="3">The sequence shown here is derived from an EMBL/GenBank/DDBJ whole genome shotgun (WGS) entry which is preliminary data.</text>
</comment>
<name>A0ABV9BUI8_9ACTN</name>
<organism evidence="3 4">
    <name type="scientific">Streptomyces ehimensis</name>
    <dbReference type="NCBI Taxonomy" id="68195"/>
    <lineage>
        <taxon>Bacteria</taxon>
        <taxon>Bacillati</taxon>
        <taxon>Actinomycetota</taxon>
        <taxon>Actinomycetes</taxon>
        <taxon>Kitasatosporales</taxon>
        <taxon>Streptomycetaceae</taxon>
        <taxon>Streptomyces</taxon>
    </lineage>
</organism>
<dbReference type="NCBIfam" id="NF033563">
    <property type="entry name" value="transpos_IS30"/>
    <property type="match status" value="1"/>
</dbReference>
<dbReference type="PANTHER" id="PTHR10948">
    <property type="entry name" value="TRANSPOSASE"/>
    <property type="match status" value="1"/>
</dbReference>
<dbReference type="RefSeq" id="WP_411951800.1">
    <property type="nucleotide sequence ID" value="NZ_JBHSFS010000025.1"/>
</dbReference>
<gene>
    <name evidence="3" type="ORF">ACFPEN_33190</name>
</gene>
<dbReference type="EMBL" id="JBHSFS010000025">
    <property type="protein sequence ID" value="MFC4517749.1"/>
    <property type="molecule type" value="Genomic_DNA"/>
</dbReference>
<keyword evidence="4" id="KW-1185">Reference proteome</keyword>
<evidence type="ECO:0000313" key="3">
    <source>
        <dbReference type="EMBL" id="MFC4517749.1"/>
    </source>
</evidence>
<protein>
    <submittedName>
        <fullName evidence="3">IS30 family transposase</fullName>
    </submittedName>
</protein>
<keyword evidence="1" id="KW-0233">DNA recombination</keyword>
<dbReference type="InterPro" id="IPR053392">
    <property type="entry name" value="Transposase_IS30-like"/>
</dbReference>
<accession>A0ABV9BUI8</accession>
<feature type="domain" description="Transposase IS30-like HTH" evidence="2">
    <location>
        <begin position="42"/>
        <end position="82"/>
    </location>
</feature>
<reference evidence="4" key="1">
    <citation type="journal article" date="2019" name="Int. J. Syst. Evol. Microbiol.">
        <title>The Global Catalogue of Microorganisms (GCM) 10K type strain sequencing project: providing services to taxonomists for standard genome sequencing and annotation.</title>
        <authorList>
            <consortium name="The Broad Institute Genomics Platform"/>
            <consortium name="The Broad Institute Genome Sequencing Center for Infectious Disease"/>
            <person name="Wu L."/>
            <person name="Ma J."/>
        </authorList>
    </citation>
    <scope>NUCLEOTIDE SEQUENCE [LARGE SCALE GENOMIC DNA]</scope>
    <source>
        <strain evidence="4">CECT 8064</strain>
    </source>
</reference>
<dbReference type="PANTHER" id="PTHR10948:SF23">
    <property type="entry name" value="TRANSPOSASE INSI FOR INSERTION SEQUENCE ELEMENT IS30A-RELATED"/>
    <property type="match status" value="1"/>
</dbReference>
<sequence length="260" mass="28605">MAGGRVVQLDGPRPGCPDACRPQLLAQAGGLRQAPGRRSKGHLTAADREEISRGIATGESARRIACRLGRSPSTISRETTRNGGREYYRATVADREARQRARRPKRAMLALLPGLWAVIEEKLALSGSPEQVSGWLRRPSPDDAVRISHDAICLTLYDPRRRQAINRKLTQRLRTALPTRQPRAVRRPSGRDIIRDVVSIGRRPAEVEDRTVPGHREGDLVMGSQPSASAIATLVERTSRFTTLVALPDGIKAEQVTPRT</sequence>
<evidence type="ECO:0000313" key="4">
    <source>
        <dbReference type="Proteomes" id="UP001595990"/>
    </source>
</evidence>
<evidence type="ECO:0000256" key="1">
    <source>
        <dbReference type="ARBA" id="ARBA00023172"/>
    </source>
</evidence>
<dbReference type="InterPro" id="IPR025246">
    <property type="entry name" value="IS30-like_HTH"/>
</dbReference>
<proteinExistence type="predicted"/>